<proteinExistence type="predicted"/>
<gene>
    <name evidence="1" type="ORF">V8G58_05200</name>
</gene>
<dbReference type="EMBL" id="JBAWKB010000001">
    <property type="protein sequence ID" value="MFH6771324.1"/>
    <property type="molecule type" value="Genomic_DNA"/>
</dbReference>
<name>A0ABW7MWW1_9FLAO</name>
<evidence type="ECO:0008006" key="3">
    <source>
        <dbReference type="Google" id="ProtNLM"/>
    </source>
</evidence>
<keyword evidence="2" id="KW-1185">Reference proteome</keyword>
<comment type="caution">
    <text evidence="1">The sequence shown here is derived from an EMBL/GenBank/DDBJ whole genome shotgun (WGS) entry which is preliminary data.</text>
</comment>
<evidence type="ECO:0000313" key="2">
    <source>
        <dbReference type="Proteomes" id="UP001610100"/>
    </source>
</evidence>
<dbReference type="RefSeq" id="WP_344740366.1">
    <property type="nucleotide sequence ID" value="NZ_BAABAY010000001.1"/>
</dbReference>
<accession>A0ABW7MWW1</accession>
<evidence type="ECO:0000313" key="1">
    <source>
        <dbReference type="EMBL" id="MFH6771324.1"/>
    </source>
</evidence>
<dbReference type="Proteomes" id="UP001610100">
    <property type="component" value="Unassembled WGS sequence"/>
</dbReference>
<protein>
    <recommendedName>
        <fullName evidence="3">Outer membrane protein</fullName>
    </recommendedName>
</protein>
<reference evidence="1 2" key="1">
    <citation type="submission" date="2024-02" db="EMBL/GenBank/DDBJ databases">
        <title>A Gaetbulibacter species isolated from tidal flats and genomic insights of their niches.</title>
        <authorList>
            <person name="Ye Y."/>
        </authorList>
    </citation>
    <scope>NUCLEOTIDE SEQUENCE [LARGE SCALE GENOMIC DNA]</scope>
    <source>
        <strain evidence="1 2">KYW382</strain>
    </source>
</reference>
<organism evidence="1 2">
    <name type="scientific">Gaetbulibacter aestuarii</name>
    <dbReference type="NCBI Taxonomy" id="1502358"/>
    <lineage>
        <taxon>Bacteria</taxon>
        <taxon>Pseudomonadati</taxon>
        <taxon>Bacteroidota</taxon>
        <taxon>Flavobacteriia</taxon>
        <taxon>Flavobacteriales</taxon>
        <taxon>Flavobacteriaceae</taxon>
        <taxon>Gaetbulibacter</taxon>
    </lineage>
</organism>
<sequence length="293" mass="33006">MKPFEIKIVFLMLAFFGSPFLFGQNTSETKKQVTTSEDSYLSVGLNFISDAVYMGRKDSISAPYIFPTLTYHNKSGFYVTGSLSYLTKSNESRVDLFLGTLGFDFSSDKFSGDISFTKYFFNNDSYNVISEVEADITAMARYDFNFLTTSLTFITFFNNGGSSDFILNPEISHDFVSISGDFQISPAVGVYFGSQNFYEQYYIYNRFGSGRGKGTGQTTTTTSTVVLNERDSFDLMAIEFSLPIWYVSDPITVYGMPVLVIPQNPATLTVDSTIYEEDLENVFYIVLGVKYKF</sequence>